<keyword evidence="2" id="KW-1185">Reference proteome</keyword>
<accession>A0ABP8QW49</accession>
<protein>
    <submittedName>
        <fullName evidence="1">Uncharacterized protein</fullName>
    </submittedName>
</protein>
<reference evidence="2" key="1">
    <citation type="journal article" date="2019" name="Int. J. Syst. Evol. Microbiol.">
        <title>The Global Catalogue of Microorganisms (GCM) 10K type strain sequencing project: providing services to taxonomists for standard genome sequencing and annotation.</title>
        <authorList>
            <consortium name="The Broad Institute Genomics Platform"/>
            <consortium name="The Broad Institute Genome Sequencing Center for Infectious Disease"/>
            <person name="Wu L."/>
            <person name="Ma J."/>
        </authorList>
    </citation>
    <scope>NUCLEOTIDE SEQUENCE [LARGE SCALE GENOMIC DNA]</scope>
    <source>
        <strain evidence="2">JCM 17858</strain>
    </source>
</reference>
<dbReference type="RefSeq" id="WP_345064120.1">
    <property type="nucleotide sequence ID" value="NZ_BAABGR010000006.1"/>
</dbReference>
<proteinExistence type="predicted"/>
<organism evidence="1 2">
    <name type="scientific">Sphingobacterium thermophilum</name>
    <dbReference type="NCBI Taxonomy" id="768534"/>
    <lineage>
        <taxon>Bacteria</taxon>
        <taxon>Pseudomonadati</taxon>
        <taxon>Bacteroidota</taxon>
        <taxon>Sphingobacteriia</taxon>
        <taxon>Sphingobacteriales</taxon>
        <taxon>Sphingobacteriaceae</taxon>
        <taxon>Sphingobacterium</taxon>
    </lineage>
</organism>
<dbReference type="Gene3D" id="3.40.50.720">
    <property type="entry name" value="NAD(P)-binding Rossmann-like Domain"/>
    <property type="match status" value="1"/>
</dbReference>
<dbReference type="Proteomes" id="UP001500394">
    <property type="component" value="Unassembled WGS sequence"/>
</dbReference>
<gene>
    <name evidence="1" type="ORF">GCM10023173_04500</name>
</gene>
<evidence type="ECO:0000313" key="1">
    <source>
        <dbReference type="EMBL" id="GAA4511602.1"/>
    </source>
</evidence>
<evidence type="ECO:0000313" key="2">
    <source>
        <dbReference type="Proteomes" id="UP001500394"/>
    </source>
</evidence>
<sequence length="286" mass="33187">MNALVCGLNTYLGKAILTSLQSENLHVYGIMRDASLLEARGANPINAKLFNVDIIRLSSLTFPIPLPQIDVSFYFTQIPDLADEIGIQYELLSLKNFIQLSKNNNCTRIVYFGRVYDKNNIIYIQQLFEKEGIRYTIVLKDVAIGNGSAFDRFMQQMMTNKLIFLYKPIEKVILRPVCLSDFIQWVKQVDWQHDFINEYLEFGAQQAVEIEELMQLYLSKYSSPQKHKIITIPYECLAKLLNRIVSKVSYDHYADYINTMSKRTLTDNSKWTNLIPFQYSKIETAV</sequence>
<dbReference type="EMBL" id="BAABGR010000006">
    <property type="protein sequence ID" value="GAA4511602.1"/>
    <property type="molecule type" value="Genomic_DNA"/>
</dbReference>
<dbReference type="InterPro" id="IPR036291">
    <property type="entry name" value="NAD(P)-bd_dom_sf"/>
</dbReference>
<name>A0ABP8QW49_9SPHI</name>
<comment type="caution">
    <text evidence="1">The sequence shown here is derived from an EMBL/GenBank/DDBJ whole genome shotgun (WGS) entry which is preliminary data.</text>
</comment>
<dbReference type="SUPFAM" id="SSF51735">
    <property type="entry name" value="NAD(P)-binding Rossmann-fold domains"/>
    <property type="match status" value="1"/>
</dbReference>